<feature type="transmembrane region" description="Helical" evidence="1">
    <location>
        <begin position="18"/>
        <end position="35"/>
    </location>
</feature>
<reference evidence="3" key="2">
    <citation type="submission" date="2016-11" db="UniProtKB">
        <authorList>
            <consortium name="WormBaseParasite"/>
        </authorList>
    </citation>
    <scope>IDENTIFICATION</scope>
</reference>
<keyword evidence="2" id="KW-1185">Reference proteome</keyword>
<evidence type="ECO:0000313" key="2">
    <source>
        <dbReference type="Proteomes" id="UP000095285"/>
    </source>
</evidence>
<reference evidence="2" key="1">
    <citation type="submission" date="2012-04" db="EMBL/GenBank/DDBJ databases">
        <title>The Genome Sequence of Loa loa.</title>
        <authorList>
            <consortium name="The Broad Institute Genome Sequencing Platform"/>
            <consortium name="Broad Institute Genome Sequencing Center for Infectious Disease"/>
            <person name="Nutman T.B."/>
            <person name="Fink D.L."/>
            <person name="Russ C."/>
            <person name="Young S."/>
            <person name="Zeng Q."/>
            <person name="Gargeya S."/>
            <person name="Alvarado L."/>
            <person name="Berlin A."/>
            <person name="Chapman S.B."/>
            <person name="Chen Z."/>
            <person name="Freedman E."/>
            <person name="Gellesch M."/>
            <person name="Goldberg J."/>
            <person name="Griggs A."/>
            <person name="Gujja S."/>
            <person name="Heilman E.R."/>
            <person name="Heiman D."/>
            <person name="Howarth C."/>
            <person name="Mehta T."/>
            <person name="Neiman D."/>
            <person name="Pearson M."/>
            <person name="Roberts A."/>
            <person name="Saif S."/>
            <person name="Shea T."/>
            <person name="Shenoy N."/>
            <person name="Sisk P."/>
            <person name="Stolte C."/>
            <person name="Sykes S."/>
            <person name="White J."/>
            <person name="Yandava C."/>
            <person name="Haas B."/>
            <person name="Henn M.R."/>
            <person name="Nusbaum C."/>
            <person name="Birren B."/>
        </authorList>
    </citation>
    <scope>NUCLEOTIDE SEQUENCE [LARGE SCALE GENOMIC DNA]</scope>
</reference>
<keyword evidence="1" id="KW-0472">Membrane</keyword>
<evidence type="ECO:0000256" key="1">
    <source>
        <dbReference type="SAM" id="Phobius"/>
    </source>
</evidence>
<dbReference type="Proteomes" id="UP000095285">
    <property type="component" value="Unassembled WGS sequence"/>
</dbReference>
<name>A0A1I7VLN9_LOALO</name>
<sequence>AISAFAISFSSSTPVQPIIAFCGVTNAIHALRLLAEKRREKQKLHFVFIDLEKLSIASLMMSSGMLYDGVMNSG</sequence>
<keyword evidence="1" id="KW-1133">Transmembrane helix</keyword>
<keyword evidence="1" id="KW-0812">Transmembrane</keyword>
<organism evidence="2 3">
    <name type="scientific">Loa loa</name>
    <name type="common">Eye worm</name>
    <name type="synonym">Filaria loa</name>
    <dbReference type="NCBI Taxonomy" id="7209"/>
    <lineage>
        <taxon>Eukaryota</taxon>
        <taxon>Metazoa</taxon>
        <taxon>Ecdysozoa</taxon>
        <taxon>Nematoda</taxon>
        <taxon>Chromadorea</taxon>
        <taxon>Rhabditida</taxon>
        <taxon>Spirurina</taxon>
        <taxon>Spiruromorpha</taxon>
        <taxon>Filarioidea</taxon>
        <taxon>Onchocercidae</taxon>
        <taxon>Loa</taxon>
    </lineage>
</organism>
<evidence type="ECO:0000313" key="3">
    <source>
        <dbReference type="WBParaSite" id="EN70_3920"/>
    </source>
</evidence>
<dbReference type="WBParaSite" id="EN70_3920">
    <property type="protein sequence ID" value="EN70_3920"/>
    <property type="gene ID" value="EN70_3920"/>
</dbReference>
<proteinExistence type="predicted"/>
<protein>
    <submittedName>
        <fullName evidence="3">STAS domain-containing protein</fullName>
    </submittedName>
</protein>
<accession>A0A1I7VLN9</accession>
<dbReference type="AlphaFoldDB" id="A0A1I7VLN9"/>